<keyword evidence="5" id="KW-0121">Carboxypeptidase</keyword>
<feature type="active site" description="Proton acceptor" evidence="3">
    <location>
        <position position="140"/>
    </location>
</feature>
<evidence type="ECO:0000256" key="2">
    <source>
        <dbReference type="ARBA" id="ARBA00022801"/>
    </source>
</evidence>
<dbReference type="PANTHER" id="PTHR43808:SF9">
    <property type="entry name" value="BLL0789 PROTEIN"/>
    <property type="match status" value="1"/>
</dbReference>
<evidence type="ECO:0000256" key="3">
    <source>
        <dbReference type="PIRSR" id="PIRSR037238-1"/>
    </source>
</evidence>
<dbReference type="InterPro" id="IPR050072">
    <property type="entry name" value="Peptidase_M20A"/>
</dbReference>
<feature type="domain" description="Peptidase M20 dimerisation" evidence="4">
    <location>
        <begin position="175"/>
        <end position="265"/>
    </location>
</feature>
<keyword evidence="5" id="KW-0645">Protease</keyword>
<gene>
    <name evidence="5" type="ORF">IW245_001332</name>
</gene>
<dbReference type="EMBL" id="JADOUF010000001">
    <property type="protein sequence ID" value="MBG6135138.1"/>
    <property type="molecule type" value="Genomic_DNA"/>
</dbReference>
<dbReference type="InterPro" id="IPR011650">
    <property type="entry name" value="Peptidase_M20_dimer"/>
</dbReference>
<dbReference type="GO" id="GO:0046872">
    <property type="term" value="F:metal ion binding"/>
    <property type="evidence" value="ECO:0007669"/>
    <property type="project" value="UniProtKB-KW"/>
</dbReference>
<dbReference type="Proteomes" id="UP000622552">
    <property type="component" value="Unassembled WGS sequence"/>
</dbReference>
<evidence type="ECO:0000313" key="5">
    <source>
        <dbReference type="EMBL" id="MBG6135138.1"/>
    </source>
</evidence>
<accession>A0A8J7G7I7</accession>
<dbReference type="InterPro" id="IPR002933">
    <property type="entry name" value="Peptidase_M20"/>
</dbReference>
<dbReference type="InterPro" id="IPR036264">
    <property type="entry name" value="Bact_exopeptidase_dim_dom"/>
</dbReference>
<dbReference type="Gene3D" id="3.40.630.10">
    <property type="entry name" value="Zn peptidases"/>
    <property type="match status" value="1"/>
</dbReference>
<organism evidence="5 6">
    <name type="scientific">Longispora fulva</name>
    <dbReference type="NCBI Taxonomy" id="619741"/>
    <lineage>
        <taxon>Bacteria</taxon>
        <taxon>Bacillati</taxon>
        <taxon>Actinomycetota</taxon>
        <taxon>Actinomycetes</taxon>
        <taxon>Micromonosporales</taxon>
        <taxon>Micromonosporaceae</taxon>
        <taxon>Longispora</taxon>
    </lineage>
</organism>
<dbReference type="SUPFAM" id="SSF55031">
    <property type="entry name" value="Bacterial exopeptidase dimerisation domain"/>
    <property type="match status" value="1"/>
</dbReference>
<sequence length="376" mass="39537">MTRLEAIRLAAQERATVMITRLRDLVALESPPEDPGRLTACADVLDRWGTAVLGRPAQRVMLDGLPHLLWPAADQRVLLLGHYDTVWPAGTHDGWPFALAGDRATGPGVADMKAGIVQMLTALELVGDTSRVGLLLTCDEETGSPASRPLIEEQAARSGAVLVGEPSTESGELKVARKGGSVYRITVHGRAAHAGVEPHRGINASVEAAFHVLAVREFAAEGTTVTPTMVTAGTMTNVVPEKAEFCVDVRAWTSAELDRVDGLIRGLSPRLPGARLTFEGGVNRYPLQHSVSGQLFELAQLAGKEMGLAPVDGVSAPGASDANFTGSLGVPTLCGLGGVGGGSHARDEWVDVSQMPDRAALLAGLVELILDPPQRN</sequence>
<feature type="active site" evidence="3">
    <location>
        <position position="84"/>
    </location>
</feature>
<reference evidence="5" key="1">
    <citation type="submission" date="2020-11" db="EMBL/GenBank/DDBJ databases">
        <title>Sequencing the genomes of 1000 actinobacteria strains.</title>
        <authorList>
            <person name="Klenk H.-P."/>
        </authorList>
    </citation>
    <scope>NUCLEOTIDE SEQUENCE</scope>
    <source>
        <strain evidence="5">DSM 45356</strain>
    </source>
</reference>
<protein>
    <submittedName>
        <fullName evidence="5">Glutamate carboxypeptidase</fullName>
        <ecNumber evidence="5">3.4.17.11</ecNumber>
    </submittedName>
</protein>
<dbReference type="Gene3D" id="3.30.70.360">
    <property type="match status" value="1"/>
</dbReference>
<keyword evidence="2 5" id="KW-0378">Hydrolase</keyword>
<dbReference type="PANTHER" id="PTHR43808">
    <property type="entry name" value="ACETYLORNITHINE DEACETYLASE"/>
    <property type="match status" value="1"/>
</dbReference>
<dbReference type="EC" id="3.4.17.11" evidence="5"/>
<dbReference type="SUPFAM" id="SSF53187">
    <property type="entry name" value="Zn-dependent exopeptidases"/>
    <property type="match status" value="1"/>
</dbReference>
<comment type="caution">
    <text evidence="5">The sequence shown here is derived from an EMBL/GenBank/DDBJ whole genome shotgun (WGS) entry which is preliminary data.</text>
</comment>
<dbReference type="GO" id="GO:0004180">
    <property type="term" value="F:carboxypeptidase activity"/>
    <property type="evidence" value="ECO:0007669"/>
    <property type="project" value="UniProtKB-KW"/>
</dbReference>
<evidence type="ECO:0000259" key="4">
    <source>
        <dbReference type="Pfam" id="PF07687"/>
    </source>
</evidence>
<evidence type="ECO:0000256" key="1">
    <source>
        <dbReference type="ARBA" id="ARBA00022723"/>
    </source>
</evidence>
<proteinExistence type="predicted"/>
<dbReference type="RefSeq" id="WP_233472595.1">
    <property type="nucleotide sequence ID" value="NZ_BONS01000003.1"/>
</dbReference>
<keyword evidence="1" id="KW-0479">Metal-binding</keyword>
<dbReference type="InterPro" id="IPR017150">
    <property type="entry name" value="Pept_M20_glutamate_carboxypep"/>
</dbReference>
<dbReference type="AlphaFoldDB" id="A0A8J7G7I7"/>
<name>A0A8J7G7I7_9ACTN</name>
<dbReference type="Pfam" id="PF07687">
    <property type="entry name" value="M20_dimer"/>
    <property type="match status" value="1"/>
</dbReference>
<dbReference type="PIRSF" id="PIRSF037238">
    <property type="entry name" value="Carboxypeptidase_G2"/>
    <property type="match status" value="1"/>
</dbReference>
<evidence type="ECO:0000313" key="6">
    <source>
        <dbReference type="Proteomes" id="UP000622552"/>
    </source>
</evidence>
<keyword evidence="6" id="KW-1185">Reference proteome</keyword>
<dbReference type="Pfam" id="PF01546">
    <property type="entry name" value="Peptidase_M20"/>
    <property type="match status" value="1"/>
</dbReference>